<gene>
    <name evidence="3" type="ORF">FNH09_03870</name>
</gene>
<accession>A0A5N8V6F1</accession>
<name>A0A5N8V6F1_9ACTN</name>
<keyword evidence="2" id="KW-1133">Transmembrane helix</keyword>
<reference evidence="3 4" key="1">
    <citation type="submission" date="2019-07" db="EMBL/GenBank/DDBJ databases">
        <title>New species of Amycolatopsis and Streptomyces.</title>
        <authorList>
            <person name="Duangmal K."/>
            <person name="Teo W.F.A."/>
            <person name="Lipun K."/>
        </authorList>
    </citation>
    <scope>NUCLEOTIDE SEQUENCE [LARGE SCALE GENOMIC DNA]</scope>
    <source>
        <strain evidence="3 4">NBRC 109810</strain>
    </source>
</reference>
<dbReference type="RefSeq" id="WP_162468081.1">
    <property type="nucleotide sequence ID" value="NZ_JBHJTU010000005.1"/>
</dbReference>
<keyword evidence="2" id="KW-0472">Membrane</keyword>
<feature type="transmembrane region" description="Helical" evidence="2">
    <location>
        <begin position="46"/>
        <end position="64"/>
    </location>
</feature>
<dbReference type="AlphaFoldDB" id="A0A5N8V6F1"/>
<protein>
    <submittedName>
        <fullName evidence="3">Uncharacterized protein</fullName>
    </submittedName>
</protein>
<keyword evidence="4" id="KW-1185">Reference proteome</keyword>
<keyword evidence="2" id="KW-0812">Transmembrane</keyword>
<evidence type="ECO:0000256" key="1">
    <source>
        <dbReference type="SAM" id="MobiDB-lite"/>
    </source>
</evidence>
<comment type="caution">
    <text evidence="3">The sequence shown here is derived from an EMBL/GenBank/DDBJ whole genome shotgun (WGS) entry which is preliminary data.</text>
</comment>
<feature type="compositionally biased region" description="Basic and acidic residues" evidence="1">
    <location>
        <begin position="1"/>
        <end position="15"/>
    </location>
</feature>
<sequence>MNRPEREAAARRIMERTPPPLPPGLHADVVRRGGRILRRRTRTRRLLWLLLLAGVLAFTVWALTARPWVEPPSDPTPPSIGW</sequence>
<proteinExistence type="predicted"/>
<evidence type="ECO:0000313" key="4">
    <source>
        <dbReference type="Proteomes" id="UP000325849"/>
    </source>
</evidence>
<evidence type="ECO:0000313" key="3">
    <source>
        <dbReference type="EMBL" id="MPY30476.1"/>
    </source>
</evidence>
<dbReference type="Proteomes" id="UP000325849">
    <property type="component" value="Unassembled WGS sequence"/>
</dbReference>
<feature type="region of interest" description="Disordered" evidence="1">
    <location>
        <begin position="1"/>
        <end position="25"/>
    </location>
</feature>
<evidence type="ECO:0000256" key="2">
    <source>
        <dbReference type="SAM" id="Phobius"/>
    </source>
</evidence>
<organism evidence="3 4">
    <name type="scientific">Streptomyces adustus</name>
    <dbReference type="NCBI Taxonomy" id="1609272"/>
    <lineage>
        <taxon>Bacteria</taxon>
        <taxon>Bacillati</taxon>
        <taxon>Actinomycetota</taxon>
        <taxon>Actinomycetes</taxon>
        <taxon>Kitasatosporales</taxon>
        <taxon>Streptomycetaceae</taxon>
        <taxon>Streptomyces</taxon>
    </lineage>
</organism>
<dbReference type="EMBL" id="VJZD01000009">
    <property type="protein sequence ID" value="MPY30476.1"/>
    <property type="molecule type" value="Genomic_DNA"/>
</dbReference>